<evidence type="ECO:0008006" key="3">
    <source>
        <dbReference type="Google" id="ProtNLM"/>
    </source>
</evidence>
<name>X1GP57_9ZZZZ</name>
<sequence>LNPVTGVLLGVVVGGESLVLPQVLGILLVLGAIAVTS</sequence>
<gene>
    <name evidence="2" type="ORF">S03H2_27248</name>
</gene>
<dbReference type="InterPro" id="IPR037185">
    <property type="entry name" value="EmrE-like"/>
</dbReference>
<dbReference type="AlphaFoldDB" id="X1GP57"/>
<feature type="non-terminal residue" evidence="2">
    <location>
        <position position="1"/>
    </location>
</feature>
<dbReference type="EMBL" id="BARU01016240">
    <property type="protein sequence ID" value="GAH59671.1"/>
    <property type="molecule type" value="Genomic_DNA"/>
</dbReference>
<accession>X1GP57</accession>
<dbReference type="SUPFAM" id="SSF103481">
    <property type="entry name" value="Multidrug resistance efflux transporter EmrE"/>
    <property type="match status" value="1"/>
</dbReference>
<evidence type="ECO:0000256" key="1">
    <source>
        <dbReference type="SAM" id="Phobius"/>
    </source>
</evidence>
<feature type="transmembrane region" description="Helical" evidence="1">
    <location>
        <begin position="6"/>
        <end position="35"/>
    </location>
</feature>
<protein>
    <recommendedName>
        <fullName evidence="3">EamA domain-containing protein</fullName>
    </recommendedName>
</protein>
<keyword evidence="1" id="KW-0812">Transmembrane</keyword>
<proteinExistence type="predicted"/>
<keyword evidence="1" id="KW-0472">Membrane</keyword>
<reference evidence="2" key="1">
    <citation type="journal article" date="2014" name="Front. Microbiol.">
        <title>High frequency of phylogenetically diverse reductive dehalogenase-homologous genes in deep subseafloor sedimentary metagenomes.</title>
        <authorList>
            <person name="Kawai M."/>
            <person name="Futagami T."/>
            <person name="Toyoda A."/>
            <person name="Takaki Y."/>
            <person name="Nishi S."/>
            <person name="Hori S."/>
            <person name="Arai W."/>
            <person name="Tsubouchi T."/>
            <person name="Morono Y."/>
            <person name="Uchiyama I."/>
            <person name="Ito T."/>
            <person name="Fujiyama A."/>
            <person name="Inagaki F."/>
            <person name="Takami H."/>
        </authorList>
    </citation>
    <scope>NUCLEOTIDE SEQUENCE</scope>
    <source>
        <strain evidence="2">Expedition CK06-06</strain>
    </source>
</reference>
<organism evidence="2">
    <name type="scientific">marine sediment metagenome</name>
    <dbReference type="NCBI Taxonomy" id="412755"/>
    <lineage>
        <taxon>unclassified sequences</taxon>
        <taxon>metagenomes</taxon>
        <taxon>ecological metagenomes</taxon>
    </lineage>
</organism>
<comment type="caution">
    <text evidence="2">The sequence shown here is derived from an EMBL/GenBank/DDBJ whole genome shotgun (WGS) entry which is preliminary data.</text>
</comment>
<keyword evidence="1" id="KW-1133">Transmembrane helix</keyword>
<feature type="non-terminal residue" evidence="2">
    <location>
        <position position="37"/>
    </location>
</feature>
<evidence type="ECO:0000313" key="2">
    <source>
        <dbReference type="EMBL" id="GAH59671.1"/>
    </source>
</evidence>